<name>A0A4D4KSR7_STRVO</name>
<keyword evidence="3" id="KW-1185">Reference proteome</keyword>
<reference evidence="2 3" key="1">
    <citation type="journal article" date="2020" name="Int. J. Syst. Evol. Microbiol.">
        <title>Reclassification of Streptomyces castelarensis and Streptomyces sporoclivatus as later heterotypic synonyms of Streptomyces antimycoticus.</title>
        <authorList>
            <person name="Komaki H."/>
            <person name="Tamura T."/>
        </authorList>
    </citation>
    <scope>NUCLEOTIDE SEQUENCE [LARGE SCALE GENOMIC DNA]</scope>
    <source>
        <strain evidence="2 3">NBRC 13459</strain>
    </source>
</reference>
<evidence type="ECO:0000313" key="2">
    <source>
        <dbReference type="EMBL" id="GDY49478.1"/>
    </source>
</evidence>
<proteinExistence type="predicted"/>
<evidence type="ECO:0000313" key="3">
    <source>
        <dbReference type="Proteomes" id="UP000301309"/>
    </source>
</evidence>
<dbReference type="Proteomes" id="UP000301309">
    <property type="component" value="Unassembled WGS sequence"/>
</dbReference>
<dbReference type="AlphaFoldDB" id="A0A4D4KSR7"/>
<evidence type="ECO:0000256" key="1">
    <source>
        <dbReference type="SAM" id="MobiDB-lite"/>
    </source>
</evidence>
<accession>A0A4D4KSR7</accession>
<protein>
    <submittedName>
        <fullName evidence="2">Uncharacterized protein</fullName>
    </submittedName>
</protein>
<gene>
    <name evidence="2" type="ORF">SVIO_001010</name>
</gene>
<feature type="region of interest" description="Disordered" evidence="1">
    <location>
        <begin position="1"/>
        <end position="81"/>
    </location>
</feature>
<comment type="caution">
    <text evidence="2">The sequence shown here is derived from an EMBL/GenBank/DDBJ whole genome shotgun (WGS) entry which is preliminary data.</text>
</comment>
<sequence length="81" mass="8154">MPDGCRPSGTPDLCALPPEWVTSGSPMANRLGRRAARYAGGSPGRAVPGNERRTAGAGGTSRQAPASRPASPVPASVKQAT</sequence>
<organism evidence="2 3">
    <name type="scientific">Streptomyces violaceusniger</name>
    <dbReference type="NCBI Taxonomy" id="68280"/>
    <lineage>
        <taxon>Bacteria</taxon>
        <taxon>Bacillati</taxon>
        <taxon>Actinomycetota</taxon>
        <taxon>Actinomycetes</taxon>
        <taxon>Kitasatosporales</taxon>
        <taxon>Streptomycetaceae</taxon>
        <taxon>Streptomyces</taxon>
        <taxon>Streptomyces violaceusniger group</taxon>
    </lineage>
</organism>
<dbReference type="EMBL" id="BJHW01000001">
    <property type="protein sequence ID" value="GDY49478.1"/>
    <property type="molecule type" value="Genomic_DNA"/>
</dbReference>
<feature type="compositionally biased region" description="Low complexity" evidence="1">
    <location>
        <begin position="37"/>
        <end position="46"/>
    </location>
</feature>
<feature type="compositionally biased region" description="Low complexity" evidence="1">
    <location>
        <begin position="61"/>
        <end position="81"/>
    </location>
</feature>